<organism evidence="1 2">
    <name type="scientific">Thermoclostridium caenicola</name>
    <dbReference type="NCBI Taxonomy" id="659425"/>
    <lineage>
        <taxon>Bacteria</taxon>
        <taxon>Bacillati</taxon>
        <taxon>Bacillota</taxon>
        <taxon>Clostridia</taxon>
        <taxon>Eubacteriales</taxon>
        <taxon>Oscillospiraceae</taxon>
        <taxon>Thermoclostridium</taxon>
    </lineage>
</organism>
<dbReference type="AlphaFoldDB" id="A0A1M6GDE6"/>
<evidence type="ECO:0000313" key="1">
    <source>
        <dbReference type="EMBL" id="SHJ07890.1"/>
    </source>
</evidence>
<name>A0A1M6GDE6_9FIRM</name>
<proteinExistence type="predicted"/>
<reference evidence="1 2" key="1">
    <citation type="submission" date="2016-11" db="EMBL/GenBank/DDBJ databases">
        <authorList>
            <person name="Varghese N."/>
            <person name="Submissions S."/>
        </authorList>
    </citation>
    <scope>NUCLEOTIDE SEQUENCE [LARGE SCALE GENOMIC DNA]</scope>
    <source>
        <strain evidence="1 2">DSM 19027</strain>
    </source>
</reference>
<protein>
    <submittedName>
        <fullName evidence="1">Uncharacterized protein</fullName>
    </submittedName>
</protein>
<dbReference type="Proteomes" id="UP000324781">
    <property type="component" value="Unassembled WGS sequence"/>
</dbReference>
<accession>A0A1M6GDE6</accession>
<sequence>MRGKGLFRKAVVFAALIALGIAVFSWLNVRGNEIEGVSHISSECLVTITYENETGQEYQLQAEQVDRLKELLFKSTFTRTFSPFVTYPVDTERYTIRIDWKDNQHVLIIHCIGNQYISIADQFGGRHLKVNNPDWESTIKRIISDSDPVR</sequence>
<dbReference type="RefSeq" id="WP_149678716.1">
    <property type="nucleotide sequence ID" value="NZ_DAONMB010000048.1"/>
</dbReference>
<gene>
    <name evidence="1" type="ORF">SAMN05444373_102311</name>
</gene>
<keyword evidence="2" id="KW-1185">Reference proteome</keyword>
<evidence type="ECO:0000313" key="2">
    <source>
        <dbReference type="Proteomes" id="UP000324781"/>
    </source>
</evidence>
<dbReference type="EMBL" id="FQZP01000023">
    <property type="protein sequence ID" value="SHJ07890.1"/>
    <property type="molecule type" value="Genomic_DNA"/>
</dbReference>